<organism evidence="3 4">
    <name type="scientific">Flavobacterium ardleyense</name>
    <dbReference type="NCBI Taxonomy" id="2038737"/>
    <lineage>
        <taxon>Bacteria</taxon>
        <taxon>Pseudomonadati</taxon>
        <taxon>Bacteroidota</taxon>
        <taxon>Flavobacteriia</taxon>
        <taxon>Flavobacteriales</taxon>
        <taxon>Flavobacteriaceae</taxon>
        <taxon>Flavobacterium</taxon>
    </lineage>
</organism>
<comment type="subcellular location">
    <subcellularLocation>
        <location evidence="1">Cell envelope</location>
    </subcellularLocation>
</comment>
<dbReference type="EMBL" id="JBHUOL010000025">
    <property type="protein sequence ID" value="MFD2910218.1"/>
    <property type="molecule type" value="Genomic_DNA"/>
</dbReference>
<dbReference type="InterPro" id="IPR050465">
    <property type="entry name" value="UPF0194_transport"/>
</dbReference>
<name>A0ABW5ZDP0_9FLAO</name>
<evidence type="ECO:0000313" key="3">
    <source>
        <dbReference type="EMBL" id="MFD2910218.1"/>
    </source>
</evidence>
<sequence length="290" mass="32184">MKKIVLTSLLVAVLSCKDNSSEADAYGNFEATEITVSSEANGKIEFLNVEEGNKIAKNKIVGVIDTTQLHLNKLQLLASIQTISSKSTNVLSQRRVLGEQLKTAIMEQNRILSMYKESASTKRQVDEIDGKVSVIQEQMKSVETQNAPIVNEVKSLEVQIKKIEDQIKKSKIENPVEGTVLTKFAEPNEITSYGKPLYKIADLSEMTLRVYFSETQLPSIKVGQEVTVSIDEKEGTKTYKGKISWISSSAEFTPKIIQTKEERVNLVYAVKVIVKNDGALKIGMPAEVKL</sequence>
<dbReference type="PANTHER" id="PTHR32347">
    <property type="entry name" value="EFFLUX SYSTEM COMPONENT YKNX-RELATED"/>
    <property type="match status" value="1"/>
</dbReference>
<evidence type="ECO:0000313" key="4">
    <source>
        <dbReference type="Proteomes" id="UP001597549"/>
    </source>
</evidence>
<dbReference type="Proteomes" id="UP001597549">
    <property type="component" value="Unassembled WGS sequence"/>
</dbReference>
<proteinExistence type="predicted"/>
<comment type="caution">
    <text evidence="3">The sequence shown here is derived from an EMBL/GenBank/DDBJ whole genome shotgun (WGS) entry which is preliminary data.</text>
</comment>
<gene>
    <name evidence="3" type="ORF">ACFSX9_15920</name>
</gene>
<dbReference type="RefSeq" id="WP_379809495.1">
    <property type="nucleotide sequence ID" value="NZ_JBHUOL010000025.1"/>
</dbReference>
<protein>
    <submittedName>
        <fullName evidence="3">HlyD family secretion protein</fullName>
    </submittedName>
</protein>
<evidence type="ECO:0000256" key="1">
    <source>
        <dbReference type="ARBA" id="ARBA00004196"/>
    </source>
</evidence>
<keyword evidence="4" id="KW-1185">Reference proteome</keyword>
<dbReference type="Gene3D" id="2.40.30.170">
    <property type="match status" value="1"/>
</dbReference>
<accession>A0ABW5ZDP0</accession>
<keyword evidence="2" id="KW-0175">Coiled coil</keyword>
<reference evidence="4" key="1">
    <citation type="journal article" date="2019" name="Int. J. Syst. Evol. Microbiol.">
        <title>The Global Catalogue of Microorganisms (GCM) 10K type strain sequencing project: providing services to taxonomists for standard genome sequencing and annotation.</title>
        <authorList>
            <consortium name="The Broad Institute Genomics Platform"/>
            <consortium name="The Broad Institute Genome Sequencing Center for Infectious Disease"/>
            <person name="Wu L."/>
            <person name="Ma J."/>
        </authorList>
    </citation>
    <scope>NUCLEOTIDE SEQUENCE [LARGE SCALE GENOMIC DNA]</scope>
    <source>
        <strain evidence="4">KCTC 52644</strain>
    </source>
</reference>
<dbReference type="SUPFAM" id="SSF111369">
    <property type="entry name" value="HlyD-like secretion proteins"/>
    <property type="match status" value="1"/>
</dbReference>
<dbReference type="PANTHER" id="PTHR32347:SF23">
    <property type="entry name" value="BLL5650 PROTEIN"/>
    <property type="match status" value="1"/>
</dbReference>
<evidence type="ECO:0000256" key="2">
    <source>
        <dbReference type="ARBA" id="ARBA00023054"/>
    </source>
</evidence>
<dbReference type="PROSITE" id="PS51257">
    <property type="entry name" value="PROKAR_LIPOPROTEIN"/>
    <property type="match status" value="1"/>
</dbReference>